<dbReference type="InterPro" id="IPR002048">
    <property type="entry name" value="EF_hand_dom"/>
</dbReference>
<evidence type="ECO:0000256" key="2">
    <source>
        <dbReference type="SAM" id="MobiDB-lite"/>
    </source>
</evidence>
<dbReference type="GO" id="GO:0005509">
    <property type="term" value="F:calcium ion binding"/>
    <property type="evidence" value="ECO:0000318"/>
    <property type="project" value="GO_Central"/>
</dbReference>
<feature type="compositionally biased region" description="Basic and acidic residues" evidence="2">
    <location>
        <begin position="449"/>
        <end position="466"/>
    </location>
</feature>
<dbReference type="PROSITE" id="PS00018">
    <property type="entry name" value="EF_HAND_1"/>
    <property type="match status" value="1"/>
</dbReference>
<accession>A0EFL6</accession>
<dbReference type="Proteomes" id="UP000000600">
    <property type="component" value="Unassembled WGS sequence"/>
</dbReference>
<keyword evidence="5" id="KW-1185">Reference proteome</keyword>
<organism evidence="4 5">
    <name type="scientific">Paramecium tetraurelia</name>
    <dbReference type="NCBI Taxonomy" id="5888"/>
    <lineage>
        <taxon>Eukaryota</taxon>
        <taxon>Sar</taxon>
        <taxon>Alveolata</taxon>
        <taxon>Ciliophora</taxon>
        <taxon>Intramacronucleata</taxon>
        <taxon>Oligohymenophorea</taxon>
        <taxon>Peniculida</taxon>
        <taxon>Parameciidae</taxon>
        <taxon>Paramecium</taxon>
    </lineage>
</organism>
<dbReference type="PROSITE" id="PS50222">
    <property type="entry name" value="EF_HAND_2"/>
    <property type="match status" value="1"/>
</dbReference>
<protein>
    <recommendedName>
        <fullName evidence="3">EF-hand domain-containing protein</fullName>
    </recommendedName>
</protein>
<evidence type="ECO:0000256" key="1">
    <source>
        <dbReference type="ARBA" id="ARBA00022837"/>
    </source>
</evidence>
<proteinExistence type="predicted"/>
<dbReference type="EMBL" id="CT868675">
    <property type="protein sequence ID" value="CAK94107.1"/>
    <property type="molecule type" value="Genomic_DNA"/>
</dbReference>
<evidence type="ECO:0000313" key="4">
    <source>
        <dbReference type="EMBL" id="CAK94107.1"/>
    </source>
</evidence>
<keyword evidence="1" id="KW-0106">Calcium</keyword>
<name>A0EFL6_PARTE</name>
<dbReference type="AlphaFoldDB" id="A0EFL6"/>
<feature type="region of interest" description="Disordered" evidence="2">
    <location>
        <begin position="112"/>
        <end position="131"/>
    </location>
</feature>
<feature type="domain" description="EF-hand" evidence="3">
    <location>
        <begin position="242"/>
        <end position="277"/>
    </location>
</feature>
<dbReference type="GeneID" id="5047265"/>
<dbReference type="SUPFAM" id="SSF47473">
    <property type="entry name" value="EF-hand"/>
    <property type="match status" value="1"/>
</dbReference>
<gene>
    <name evidence="4" type="ORF">GSPATT00026430001</name>
</gene>
<feature type="compositionally biased region" description="Basic and acidic residues" evidence="2">
    <location>
        <begin position="117"/>
        <end position="130"/>
    </location>
</feature>
<feature type="region of interest" description="Disordered" evidence="2">
    <location>
        <begin position="449"/>
        <end position="476"/>
    </location>
</feature>
<evidence type="ECO:0000313" key="5">
    <source>
        <dbReference type="Proteomes" id="UP000000600"/>
    </source>
</evidence>
<dbReference type="InParanoid" id="A0EFL6"/>
<dbReference type="OMA" id="RQQWNID"/>
<reference evidence="4 5" key="1">
    <citation type="journal article" date="2006" name="Nature">
        <title>Global trends of whole-genome duplications revealed by the ciliate Paramecium tetraurelia.</title>
        <authorList>
            <consortium name="Genoscope"/>
            <person name="Aury J.-M."/>
            <person name="Jaillon O."/>
            <person name="Duret L."/>
            <person name="Noel B."/>
            <person name="Jubin C."/>
            <person name="Porcel B.M."/>
            <person name="Segurens B."/>
            <person name="Daubin V."/>
            <person name="Anthouard V."/>
            <person name="Aiach N."/>
            <person name="Arnaiz O."/>
            <person name="Billaut A."/>
            <person name="Beisson J."/>
            <person name="Blanc I."/>
            <person name="Bouhouche K."/>
            <person name="Camara F."/>
            <person name="Duharcourt S."/>
            <person name="Guigo R."/>
            <person name="Gogendeau D."/>
            <person name="Katinka M."/>
            <person name="Keller A.-M."/>
            <person name="Kissmehl R."/>
            <person name="Klotz C."/>
            <person name="Koll F."/>
            <person name="Le Moue A."/>
            <person name="Lepere C."/>
            <person name="Malinsky S."/>
            <person name="Nowacki M."/>
            <person name="Nowak J.K."/>
            <person name="Plattner H."/>
            <person name="Poulain J."/>
            <person name="Ruiz F."/>
            <person name="Serrano V."/>
            <person name="Zagulski M."/>
            <person name="Dessen P."/>
            <person name="Betermier M."/>
            <person name="Weissenbach J."/>
            <person name="Scarpelli C."/>
            <person name="Schachter V."/>
            <person name="Sperling L."/>
            <person name="Meyer E."/>
            <person name="Cohen J."/>
            <person name="Wincker P."/>
        </authorList>
    </citation>
    <scope>NUCLEOTIDE SEQUENCE [LARGE SCALE GENOMIC DNA]</scope>
    <source>
        <strain evidence="4 5">Stock d4-2</strain>
    </source>
</reference>
<sequence>MNQQAKEPLNPAVCEVFQKLLSDVFIKKIWKEFRESGNLSEGKMTKSNFTKEMLKQLKLHVKSREYSYISSQFFLILAPEEFTRYQNKMKNDFEAIVERSCAESYRFDPDTQLVREPAQRRDNQSEKHQPPDQAFENWFKQNYDQQFLKWFGTNYNSDKKKMKISALDGLFERWFRSNNVQPIFEKAQQEKSQQEKTYFEIWVGKKYETLFEKLFERFQLEFDDKIEIQDLVLSLGVLARMELEKKLELIFDLSDVDEDGCLSIDDIQQMIKRIEKNFTRETSLITSDSQALQNELAFKRAMRKFSWATIKMDKQIEIKNDELGLIEGKKFLDSLKQNKMLFETFLPGQLLLYDVLMTDQGEKEFQIQEIDNKILDENQFKQEPKKEDIKKEEQVGQFELFRKEIHAQLRNNYKDKLSKQYLQEHKGQVRYPGKMEVVQVGNQAKRVPKLEKFEEKKEAKKEKEDTQQNQQKQNNIESHGIIPIFIDIEKRLKDMREQRQQWNIESILKDYKAV</sequence>
<dbReference type="RefSeq" id="XP_001461480.1">
    <property type="nucleotide sequence ID" value="XM_001461443.1"/>
</dbReference>
<dbReference type="GO" id="GO:0009966">
    <property type="term" value="P:regulation of signal transduction"/>
    <property type="evidence" value="ECO:0000318"/>
    <property type="project" value="GO_Central"/>
</dbReference>
<dbReference type="Gene3D" id="1.10.238.10">
    <property type="entry name" value="EF-hand"/>
    <property type="match status" value="1"/>
</dbReference>
<dbReference type="OrthoDB" id="313365at2759"/>
<dbReference type="InterPro" id="IPR018247">
    <property type="entry name" value="EF_Hand_1_Ca_BS"/>
</dbReference>
<dbReference type="HOGENOM" id="CLU_544537_0_0_1"/>
<evidence type="ECO:0000259" key="3">
    <source>
        <dbReference type="PROSITE" id="PS50222"/>
    </source>
</evidence>
<dbReference type="KEGG" id="ptm:GSPATT00026430001"/>
<dbReference type="InterPro" id="IPR011992">
    <property type="entry name" value="EF-hand-dom_pair"/>
</dbReference>
<dbReference type="eggNOG" id="ENOG502SV6B">
    <property type="taxonomic scope" value="Eukaryota"/>
</dbReference>
<feature type="compositionally biased region" description="Polar residues" evidence="2">
    <location>
        <begin position="467"/>
        <end position="476"/>
    </location>
</feature>